<accession>A0ABT9YH60</accession>
<dbReference type="InterPro" id="IPR039379">
    <property type="entry name" value="Protoglobin_sensor_dom"/>
</dbReference>
<reference evidence="4 5" key="1">
    <citation type="submission" date="2023-07" db="EMBL/GenBank/DDBJ databases">
        <title>Genomic Encyclopedia of Type Strains, Phase IV (KMG-IV): sequencing the most valuable type-strain genomes for metagenomic binning, comparative biology and taxonomic classification.</title>
        <authorList>
            <person name="Goeker M."/>
        </authorList>
    </citation>
    <scope>NUCLEOTIDE SEQUENCE [LARGE SCALE GENOMIC DNA]</scope>
    <source>
        <strain evidence="4 5">DSM 19154</strain>
    </source>
</reference>
<dbReference type="SUPFAM" id="SSF58104">
    <property type="entry name" value="Methyl-accepting chemotaxis protein (MCP) signaling domain"/>
    <property type="match status" value="1"/>
</dbReference>
<name>A0ABT9YH60_9BACI</name>
<dbReference type="RefSeq" id="WP_306982300.1">
    <property type="nucleotide sequence ID" value="NZ_JAUSUA010000002.1"/>
</dbReference>
<dbReference type="Proteomes" id="UP001225034">
    <property type="component" value="Unassembled WGS sequence"/>
</dbReference>
<gene>
    <name evidence="4" type="ORF">J2S05_002002</name>
</gene>
<evidence type="ECO:0000256" key="1">
    <source>
        <dbReference type="ARBA" id="ARBA00023224"/>
    </source>
</evidence>
<sequence length="426" mass="47701">MKLTFKRTQPPIVAEPEHMVDFNPPEDILIQLEMIHLSKKDIIHLMQIKHAVCASIDEITDSFYQSIIQQPNLLSMINAHSSVEKLKNTLKAHILDMFSGTLNRDFVDKRKRIATAHVRIGLQSKWYLAAFCNLQSAIFQVIAKDSRLLDSQKFEAFDSIAKILSFEQQLVMDSYEKQDQVRNEQEHARRTELLDRMNQSAGELAAISIETNTSIQATESHAHLINDIAREGMTLAIKSATLCKDGQTHMQDQKEQSTMLENHIHKVTAQTDRLHASTKEITDIIGMVSSIAEQTNLLALNASIEAARAGDAGKGFAVVAEEVRKLAEETRLATTHIKKLIADTAEQMDNVSSAMTTIDSSMKKTQMLTGQAASSFTRIQDSTNLSKQQNDTITEKITELLSKIDGMKQDAMQVSISADRLNEMNH</sequence>
<dbReference type="PANTHER" id="PTHR32089">
    <property type="entry name" value="METHYL-ACCEPTING CHEMOTAXIS PROTEIN MCPB"/>
    <property type="match status" value="1"/>
</dbReference>
<dbReference type="InterPro" id="IPR012292">
    <property type="entry name" value="Globin/Proto"/>
</dbReference>
<dbReference type="Pfam" id="PF00015">
    <property type="entry name" value="MCPsignal"/>
    <property type="match status" value="1"/>
</dbReference>
<dbReference type="InterPro" id="IPR044398">
    <property type="entry name" value="Globin-sensor_dom"/>
</dbReference>
<dbReference type="Pfam" id="PF11563">
    <property type="entry name" value="Protoglobin"/>
    <property type="match status" value="1"/>
</dbReference>
<evidence type="ECO:0000259" key="3">
    <source>
        <dbReference type="PROSITE" id="PS50111"/>
    </source>
</evidence>
<keyword evidence="1 2" id="KW-0807">Transducer</keyword>
<dbReference type="SMART" id="SM00283">
    <property type="entry name" value="MA"/>
    <property type="match status" value="1"/>
</dbReference>
<organism evidence="4 5">
    <name type="scientific">Alkalicoccobacillus murimartini</name>
    <dbReference type="NCBI Taxonomy" id="171685"/>
    <lineage>
        <taxon>Bacteria</taxon>
        <taxon>Bacillati</taxon>
        <taxon>Bacillota</taxon>
        <taxon>Bacilli</taxon>
        <taxon>Bacillales</taxon>
        <taxon>Bacillaceae</taxon>
        <taxon>Alkalicoccobacillus</taxon>
    </lineage>
</organism>
<dbReference type="Gene3D" id="1.10.287.950">
    <property type="entry name" value="Methyl-accepting chemotaxis protein"/>
    <property type="match status" value="1"/>
</dbReference>
<dbReference type="SUPFAM" id="SSF46458">
    <property type="entry name" value="Globin-like"/>
    <property type="match status" value="1"/>
</dbReference>
<evidence type="ECO:0000313" key="4">
    <source>
        <dbReference type="EMBL" id="MDQ0207203.1"/>
    </source>
</evidence>
<dbReference type="PANTHER" id="PTHR32089:SF112">
    <property type="entry name" value="LYSOZYME-LIKE PROTEIN-RELATED"/>
    <property type="match status" value="1"/>
</dbReference>
<dbReference type="EMBL" id="JAUSUA010000002">
    <property type="protein sequence ID" value="MDQ0207203.1"/>
    <property type="molecule type" value="Genomic_DNA"/>
</dbReference>
<dbReference type="CDD" id="cd01068">
    <property type="entry name" value="globin_sensor"/>
    <property type="match status" value="1"/>
</dbReference>
<evidence type="ECO:0000313" key="5">
    <source>
        <dbReference type="Proteomes" id="UP001225034"/>
    </source>
</evidence>
<dbReference type="InterPro" id="IPR009050">
    <property type="entry name" value="Globin-like_sf"/>
</dbReference>
<dbReference type="PROSITE" id="PS50111">
    <property type="entry name" value="CHEMOTAXIS_TRANSDUC_2"/>
    <property type="match status" value="1"/>
</dbReference>
<protein>
    <submittedName>
        <fullName evidence="4">Heme-based aerotactic transducer</fullName>
    </submittedName>
</protein>
<dbReference type="InterPro" id="IPR004089">
    <property type="entry name" value="MCPsignal_dom"/>
</dbReference>
<keyword evidence="5" id="KW-1185">Reference proteome</keyword>
<evidence type="ECO:0000256" key="2">
    <source>
        <dbReference type="PROSITE-ProRule" id="PRU00284"/>
    </source>
</evidence>
<comment type="caution">
    <text evidence="4">The sequence shown here is derived from an EMBL/GenBank/DDBJ whole genome shotgun (WGS) entry which is preliminary data.</text>
</comment>
<dbReference type="Gene3D" id="1.10.490.10">
    <property type="entry name" value="Globins"/>
    <property type="match status" value="1"/>
</dbReference>
<feature type="domain" description="Methyl-accepting transducer" evidence="3">
    <location>
        <begin position="195"/>
        <end position="422"/>
    </location>
</feature>
<proteinExistence type="predicted"/>